<dbReference type="InterPro" id="IPR031782">
    <property type="entry name" value="LIP1_N"/>
</dbReference>
<dbReference type="InterPro" id="IPR032675">
    <property type="entry name" value="LRR_dom_sf"/>
</dbReference>
<keyword evidence="7" id="KW-1185">Reference proteome</keyword>
<feature type="compositionally biased region" description="Polar residues" evidence="5">
    <location>
        <begin position="346"/>
        <end position="360"/>
    </location>
</feature>
<feature type="domain" description="LKB1 serine/threonine kinase interacting protein 1 N-terminal" evidence="6">
    <location>
        <begin position="6"/>
        <end position="75"/>
    </location>
</feature>
<comment type="subcellular location">
    <subcellularLocation>
        <location evidence="1">Cytoplasm</location>
    </subcellularLocation>
</comment>
<dbReference type="PANTHER" id="PTHR15454:SF69">
    <property type="entry name" value="SERINE_THREONINE-PROTEIN KINASE 11-INTERACTING PROTEIN"/>
    <property type="match status" value="1"/>
</dbReference>
<dbReference type="GO" id="GO:0005737">
    <property type="term" value="C:cytoplasm"/>
    <property type="evidence" value="ECO:0007669"/>
    <property type="project" value="UniProtKB-SubCell"/>
</dbReference>
<dbReference type="Pfam" id="PF15904">
    <property type="entry name" value="LIP1"/>
    <property type="match status" value="1"/>
</dbReference>
<dbReference type="Proteomes" id="UP000192223">
    <property type="component" value="Unplaced"/>
</dbReference>
<proteinExistence type="predicted"/>
<evidence type="ECO:0000256" key="2">
    <source>
        <dbReference type="ARBA" id="ARBA00022490"/>
    </source>
</evidence>
<dbReference type="PROSITE" id="PS51450">
    <property type="entry name" value="LRR"/>
    <property type="match status" value="3"/>
</dbReference>
<keyword evidence="2" id="KW-0963">Cytoplasm</keyword>
<evidence type="ECO:0000256" key="5">
    <source>
        <dbReference type="SAM" id="MobiDB-lite"/>
    </source>
</evidence>
<evidence type="ECO:0000256" key="3">
    <source>
        <dbReference type="ARBA" id="ARBA00022614"/>
    </source>
</evidence>
<keyword evidence="4" id="KW-0677">Repeat</keyword>
<dbReference type="AlphaFoldDB" id="A0A1W4WRP9"/>
<dbReference type="PANTHER" id="PTHR15454">
    <property type="entry name" value="NISCHARIN RELATED"/>
    <property type="match status" value="1"/>
</dbReference>
<organism evidence="7 8">
    <name type="scientific">Agrilus planipennis</name>
    <name type="common">Emerald ash borer</name>
    <name type="synonym">Agrilus marcopoli</name>
    <dbReference type="NCBI Taxonomy" id="224129"/>
    <lineage>
        <taxon>Eukaryota</taxon>
        <taxon>Metazoa</taxon>
        <taxon>Ecdysozoa</taxon>
        <taxon>Arthropoda</taxon>
        <taxon>Hexapoda</taxon>
        <taxon>Insecta</taxon>
        <taxon>Pterygota</taxon>
        <taxon>Neoptera</taxon>
        <taxon>Endopterygota</taxon>
        <taxon>Coleoptera</taxon>
        <taxon>Polyphaga</taxon>
        <taxon>Elateriformia</taxon>
        <taxon>Buprestoidea</taxon>
        <taxon>Buprestidae</taxon>
        <taxon>Agrilinae</taxon>
        <taxon>Agrilus</taxon>
    </lineage>
</organism>
<reference evidence="8" key="1">
    <citation type="submission" date="2025-08" db="UniProtKB">
        <authorList>
            <consortium name="RefSeq"/>
        </authorList>
    </citation>
    <scope>IDENTIFICATION</scope>
    <source>
        <tissue evidence="8">Entire body</tissue>
    </source>
</reference>
<evidence type="ECO:0000256" key="1">
    <source>
        <dbReference type="ARBA" id="ARBA00004496"/>
    </source>
</evidence>
<dbReference type="SUPFAM" id="SSF52075">
    <property type="entry name" value="Outer arm dynein light chain 1"/>
    <property type="match status" value="1"/>
</dbReference>
<feature type="compositionally biased region" description="Low complexity" evidence="5">
    <location>
        <begin position="361"/>
        <end position="372"/>
    </location>
</feature>
<dbReference type="OrthoDB" id="7451790at2759"/>
<evidence type="ECO:0000313" key="8">
    <source>
        <dbReference type="RefSeq" id="XP_018326584.1"/>
    </source>
</evidence>
<dbReference type="KEGG" id="apln:108737900"/>
<feature type="compositionally biased region" description="Acidic residues" evidence="5">
    <location>
        <begin position="373"/>
        <end position="383"/>
    </location>
</feature>
<dbReference type="RefSeq" id="XP_018326584.1">
    <property type="nucleotide sequence ID" value="XM_018471082.1"/>
</dbReference>
<sequence>MTLHCNTITQLAALLRENGDKILDASSRLSLSSSLLHNLNQSIITVLSQETDDMDEHLDLKIVYDFLQQTVALKVLPDFAHFRDKAQTIDICLFKNLTLLEIKWLSLKLIKGIKSVRTQLEYLICMHSLNALHEVLESCGDDKCQGFIWSKLKEAVFSYNGLSNLDNSLEFTPWLCSLDLSHNNLSNVEYLSCLPNLTFLNLCYNKLENVPYLRGEICTNLKKLILHNNFIDNIKELSPLSSLEVLDLRNNSLVEYGALVPLGGLSKLNKLFLSGNPMSFDSKYKQITVQYLNPTLSGTKFLLDSSSLGHVEKQLLGTKLSYLPSQMSNSHFDSLDSLASNNTVIPFQQNFPTDNNNSQMSDTDASSFTTTDNEPENGENDNDGDGKSIDRFNRIWPILEERGEVAMNDSGIVAGNRPDTPSVCSIGSASSLINNEPTGILATTTIFADGYESDIEILSNPSQSSIEVLHRFSTNCS</sequence>
<dbReference type="InterPro" id="IPR001611">
    <property type="entry name" value="Leu-rich_rpt"/>
</dbReference>
<protein>
    <submittedName>
        <fullName evidence="8">Serine/threonine-protein kinase 11-interacting protein-like</fullName>
    </submittedName>
</protein>
<dbReference type="InParanoid" id="A0A1W4WRP9"/>
<evidence type="ECO:0000256" key="4">
    <source>
        <dbReference type="ARBA" id="ARBA00022737"/>
    </source>
</evidence>
<gene>
    <name evidence="8" type="primary">LOC108737900</name>
</gene>
<feature type="region of interest" description="Disordered" evidence="5">
    <location>
        <begin position="346"/>
        <end position="389"/>
    </location>
</feature>
<evidence type="ECO:0000259" key="6">
    <source>
        <dbReference type="Pfam" id="PF15904"/>
    </source>
</evidence>
<dbReference type="PRINTS" id="PR00019">
    <property type="entry name" value="LEURICHRPT"/>
</dbReference>
<evidence type="ECO:0000313" key="7">
    <source>
        <dbReference type="Proteomes" id="UP000192223"/>
    </source>
</evidence>
<name>A0A1W4WRP9_AGRPL</name>
<dbReference type="GeneID" id="108737900"/>
<accession>A0A1W4WRP9</accession>
<keyword evidence="3" id="KW-0433">Leucine-rich repeat</keyword>
<dbReference type="Gene3D" id="3.80.10.10">
    <property type="entry name" value="Ribonuclease Inhibitor"/>
    <property type="match status" value="1"/>
</dbReference>